<dbReference type="PANTHER" id="PTHR42850:SF2">
    <property type="entry name" value="BLL5683 PROTEIN"/>
    <property type="match status" value="1"/>
</dbReference>
<feature type="domain" description="Calcineurin-like phosphoesterase" evidence="2">
    <location>
        <begin position="1"/>
        <end position="195"/>
    </location>
</feature>
<name>A0ABT7E252_9NEIS</name>
<proteinExistence type="inferred from homology"/>
<organism evidence="3 4">
    <name type="scientific">Parachitinimonas caeni</name>
    <dbReference type="NCBI Taxonomy" id="3031301"/>
    <lineage>
        <taxon>Bacteria</taxon>
        <taxon>Pseudomonadati</taxon>
        <taxon>Pseudomonadota</taxon>
        <taxon>Betaproteobacteria</taxon>
        <taxon>Neisseriales</taxon>
        <taxon>Chitinibacteraceae</taxon>
        <taxon>Parachitinimonas</taxon>
    </lineage>
</organism>
<gene>
    <name evidence="3" type="ORF">PZA18_20320</name>
</gene>
<dbReference type="PANTHER" id="PTHR42850">
    <property type="entry name" value="METALLOPHOSPHOESTERASE"/>
    <property type="match status" value="1"/>
</dbReference>
<comment type="similarity">
    <text evidence="1">Belongs to the metallophosphoesterase superfamily. YfcE family.</text>
</comment>
<evidence type="ECO:0000313" key="4">
    <source>
        <dbReference type="Proteomes" id="UP001172778"/>
    </source>
</evidence>
<sequence length="231" mass="25978">MKIALLADIHANAPALRAVLAEATRCGVERLAVAGDSVGYYFWPQETWQLLTAWPFDAVRGNHEDMLRASRHDPVLADRILARYGSGIAIAQSELDASRQQWLDELPVQCWVQWGRWRALLCHGTPDDTEEYVYPDSPDFTFERMAVAGADLVIYGHTHYPLCKTIGRCRVVNPGSVGQPRDRRPGAQWALFDSDSGALEHRLTPYDNAAVAREAERRHPDIPYLGQVLCR</sequence>
<dbReference type="InterPro" id="IPR024654">
    <property type="entry name" value="Calcineurin-like_PHP_lpxH"/>
</dbReference>
<dbReference type="InterPro" id="IPR029052">
    <property type="entry name" value="Metallo-depent_PP-like"/>
</dbReference>
<dbReference type="InterPro" id="IPR050126">
    <property type="entry name" value="Ap4A_hydrolase"/>
</dbReference>
<keyword evidence="4" id="KW-1185">Reference proteome</keyword>
<evidence type="ECO:0000259" key="2">
    <source>
        <dbReference type="Pfam" id="PF12850"/>
    </source>
</evidence>
<dbReference type="Pfam" id="PF12850">
    <property type="entry name" value="Metallophos_2"/>
    <property type="match status" value="1"/>
</dbReference>
<dbReference type="SUPFAM" id="SSF56300">
    <property type="entry name" value="Metallo-dependent phosphatases"/>
    <property type="match status" value="1"/>
</dbReference>
<dbReference type="PIRSF" id="PIRSF000883">
    <property type="entry name" value="Pesterase_MJ0912"/>
    <property type="match status" value="1"/>
</dbReference>
<reference evidence="3" key="1">
    <citation type="submission" date="2023-03" db="EMBL/GenBank/DDBJ databases">
        <title>Chitinimonas shenzhenensis gen. nov., sp. nov., a novel member of family Burkholderiaceae isolated from activated sludge collected in Shen Zhen, China.</title>
        <authorList>
            <person name="Wang X."/>
        </authorList>
    </citation>
    <scope>NUCLEOTIDE SEQUENCE</scope>
    <source>
        <strain evidence="3">DQS-5</strain>
    </source>
</reference>
<evidence type="ECO:0000313" key="3">
    <source>
        <dbReference type="EMBL" id="MDK2126388.1"/>
    </source>
</evidence>
<protein>
    <submittedName>
        <fullName evidence="3">Metallophosphoesterase family protein</fullName>
    </submittedName>
</protein>
<dbReference type="RefSeq" id="WP_284102707.1">
    <property type="nucleotide sequence ID" value="NZ_JARRAF010000037.1"/>
</dbReference>
<evidence type="ECO:0000256" key="1">
    <source>
        <dbReference type="ARBA" id="ARBA00008950"/>
    </source>
</evidence>
<accession>A0ABT7E252</accession>
<dbReference type="InterPro" id="IPR011152">
    <property type="entry name" value="Pesterase_MJ0912"/>
</dbReference>
<comment type="caution">
    <text evidence="3">The sequence shown here is derived from an EMBL/GenBank/DDBJ whole genome shotgun (WGS) entry which is preliminary data.</text>
</comment>
<dbReference type="EMBL" id="JARRAF010000037">
    <property type="protein sequence ID" value="MDK2126388.1"/>
    <property type="molecule type" value="Genomic_DNA"/>
</dbReference>
<dbReference type="Gene3D" id="3.60.21.10">
    <property type="match status" value="1"/>
</dbReference>
<dbReference type="Proteomes" id="UP001172778">
    <property type="component" value="Unassembled WGS sequence"/>
</dbReference>